<dbReference type="SUPFAM" id="SSF48498">
    <property type="entry name" value="Tetracyclin repressor-like, C-terminal domain"/>
    <property type="match status" value="1"/>
</dbReference>
<dbReference type="GO" id="GO:0000976">
    <property type="term" value="F:transcription cis-regulatory region binding"/>
    <property type="evidence" value="ECO:0007669"/>
    <property type="project" value="TreeGrafter"/>
</dbReference>
<evidence type="ECO:0000313" key="5">
    <source>
        <dbReference type="EMBL" id="QDT11367.1"/>
    </source>
</evidence>
<evidence type="ECO:0000256" key="3">
    <source>
        <dbReference type="SAM" id="MobiDB-lite"/>
    </source>
</evidence>
<accession>A0A517NW64</accession>
<gene>
    <name evidence="5" type="primary">ttgR</name>
    <name evidence="5" type="ORF">K239x_33620</name>
</gene>
<dbReference type="RefSeq" id="WP_145419211.1">
    <property type="nucleotide sequence ID" value="NZ_CP036526.1"/>
</dbReference>
<dbReference type="PANTHER" id="PTHR30055">
    <property type="entry name" value="HTH-TYPE TRANSCRIPTIONAL REGULATOR RUTR"/>
    <property type="match status" value="1"/>
</dbReference>
<name>A0A517NW64_9BACT</name>
<dbReference type="Gene3D" id="1.10.357.10">
    <property type="entry name" value="Tetracycline Repressor, domain 2"/>
    <property type="match status" value="1"/>
</dbReference>
<dbReference type="InterPro" id="IPR001647">
    <property type="entry name" value="HTH_TetR"/>
</dbReference>
<proteinExistence type="predicted"/>
<dbReference type="Gene3D" id="1.10.10.60">
    <property type="entry name" value="Homeodomain-like"/>
    <property type="match status" value="1"/>
</dbReference>
<dbReference type="SUPFAM" id="SSF46689">
    <property type="entry name" value="Homeodomain-like"/>
    <property type="match status" value="1"/>
</dbReference>
<dbReference type="Proteomes" id="UP000319817">
    <property type="component" value="Chromosome"/>
</dbReference>
<protein>
    <submittedName>
        <fullName evidence="5">HTH-type transcriptional regulator TtgR</fullName>
    </submittedName>
</protein>
<evidence type="ECO:0000259" key="4">
    <source>
        <dbReference type="PROSITE" id="PS50977"/>
    </source>
</evidence>
<dbReference type="PANTHER" id="PTHR30055:SF226">
    <property type="entry name" value="HTH-TYPE TRANSCRIPTIONAL REGULATOR PKSA"/>
    <property type="match status" value="1"/>
</dbReference>
<feature type="DNA-binding region" description="H-T-H motif" evidence="2">
    <location>
        <begin position="64"/>
        <end position="83"/>
    </location>
</feature>
<dbReference type="Pfam" id="PF09209">
    <property type="entry name" value="CecR_C"/>
    <property type="match status" value="1"/>
</dbReference>
<dbReference type="Pfam" id="PF00440">
    <property type="entry name" value="TetR_N"/>
    <property type="match status" value="1"/>
</dbReference>
<feature type="compositionally biased region" description="Polar residues" evidence="3">
    <location>
        <begin position="15"/>
        <end position="25"/>
    </location>
</feature>
<dbReference type="OrthoDB" id="9789566at2"/>
<evidence type="ECO:0000256" key="2">
    <source>
        <dbReference type="PROSITE-ProRule" id="PRU00335"/>
    </source>
</evidence>
<dbReference type="EMBL" id="CP036526">
    <property type="protein sequence ID" value="QDT11367.1"/>
    <property type="molecule type" value="Genomic_DNA"/>
</dbReference>
<dbReference type="InterPro" id="IPR050109">
    <property type="entry name" value="HTH-type_TetR-like_transc_reg"/>
</dbReference>
<dbReference type="InterPro" id="IPR015292">
    <property type="entry name" value="Tscrpt_reg_YbiH_C"/>
</dbReference>
<reference evidence="5 6" key="1">
    <citation type="submission" date="2019-02" db="EMBL/GenBank/DDBJ databases">
        <title>Deep-cultivation of Planctomycetes and their phenomic and genomic characterization uncovers novel biology.</title>
        <authorList>
            <person name="Wiegand S."/>
            <person name="Jogler M."/>
            <person name="Boedeker C."/>
            <person name="Pinto D."/>
            <person name="Vollmers J."/>
            <person name="Rivas-Marin E."/>
            <person name="Kohn T."/>
            <person name="Peeters S.H."/>
            <person name="Heuer A."/>
            <person name="Rast P."/>
            <person name="Oberbeckmann S."/>
            <person name="Bunk B."/>
            <person name="Jeske O."/>
            <person name="Meyerdierks A."/>
            <person name="Storesund J.E."/>
            <person name="Kallscheuer N."/>
            <person name="Luecker S."/>
            <person name="Lage O.M."/>
            <person name="Pohl T."/>
            <person name="Merkel B.J."/>
            <person name="Hornburger P."/>
            <person name="Mueller R.-W."/>
            <person name="Bruemmer F."/>
            <person name="Labrenz M."/>
            <person name="Spormann A.M."/>
            <person name="Op den Camp H."/>
            <person name="Overmann J."/>
            <person name="Amann R."/>
            <person name="Jetten M.S.M."/>
            <person name="Mascher T."/>
            <person name="Medema M.H."/>
            <person name="Devos D.P."/>
            <person name="Kaster A.-K."/>
            <person name="Ovreas L."/>
            <person name="Rohde M."/>
            <person name="Galperin M.Y."/>
            <person name="Jogler C."/>
        </authorList>
    </citation>
    <scope>NUCLEOTIDE SEQUENCE [LARGE SCALE GENOMIC DNA]</scope>
    <source>
        <strain evidence="5 6">K23_9</strain>
    </source>
</reference>
<dbReference type="AlphaFoldDB" id="A0A517NW64"/>
<sequence>MFPKVSADQPVNDAINDSANDSLSNHAAPVITEKPVVTEEQDTRTRLLLTAGPIFAKSGFHRATIRDISQAANVNVASVAYHFGDKIGLYRAVIDRVRQSREERFPAPESDRSLEPQQALSHLIHTMLSRMIKGDQYGWESQLIMREMEEPTLAFREMVEEFFRPIYGHLKSTIKQLLGDDAPPHVVEQFSLSVVGQCVYYRIGRGVVEILVPDQMQRDHFGIDALCQHISATTIAAARDQEFQKLKDSVANDL</sequence>
<dbReference type="InterPro" id="IPR036271">
    <property type="entry name" value="Tet_transcr_reg_TetR-rel_C_sf"/>
</dbReference>
<organism evidence="5 6">
    <name type="scientific">Stieleria marina</name>
    <dbReference type="NCBI Taxonomy" id="1930275"/>
    <lineage>
        <taxon>Bacteria</taxon>
        <taxon>Pseudomonadati</taxon>
        <taxon>Planctomycetota</taxon>
        <taxon>Planctomycetia</taxon>
        <taxon>Pirellulales</taxon>
        <taxon>Pirellulaceae</taxon>
        <taxon>Stieleria</taxon>
    </lineage>
</organism>
<evidence type="ECO:0000256" key="1">
    <source>
        <dbReference type="ARBA" id="ARBA00023125"/>
    </source>
</evidence>
<dbReference type="InterPro" id="IPR009057">
    <property type="entry name" value="Homeodomain-like_sf"/>
</dbReference>
<keyword evidence="1 2" id="KW-0238">DNA-binding</keyword>
<dbReference type="GO" id="GO:0003700">
    <property type="term" value="F:DNA-binding transcription factor activity"/>
    <property type="evidence" value="ECO:0007669"/>
    <property type="project" value="TreeGrafter"/>
</dbReference>
<evidence type="ECO:0000313" key="6">
    <source>
        <dbReference type="Proteomes" id="UP000319817"/>
    </source>
</evidence>
<feature type="domain" description="HTH tetR-type" evidence="4">
    <location>
        <begin position="41"/>
        <end position="101"/>
    </location>
</feature>
<dbReference type="PROSITE" id="PS50977">
    <property type="entry name" value="HTH_TETR_2"/>
    <property type="match status" value="1"/>
</dbReference>
<feature type="region of interest" description="Disordered" evidence="3">
    <location>
        <begin position="1"/>
        <end position="26"/>
    </location>
</feature>
<keyword evidence="6" id="KW-1185">Reference proteome</keyword>